<dbReference type="InterPro" id="IPR058982">
    <property type="entry name" value="Beta-barrel_AprE"/>
</dbReference>
<dbReference type="EMBL" id="CP014691">
    <property type="protein sequence ID" value="AQS87492.1"/>
    <property type="molecule type" value="Genomic_DNA"/>
</dbReference>
<evidence type="ECO:0000256" key="2">
    <source>
        <dbReference type="ARBA" id="ARBA00009477"/>
    </source>
</evidence>
<sequence>MSGSDIVPQNDENGVERFDQHVPRRADDPFAQQGMPLALLEFHSPSAALVNMPPTPAARHIIWLISGLFAASIIAAGIFPLNRVVSTPGRLVSLEPTLVVQPLETSIIRSIDVHVGDFVHKGQVLAHLDPTVSTADITNMKSQRDSYQAQVDRLKAEADGHDYRPNTAIPASVEQGAAFARRQQEYTAKIAQFDGQIASLQSQIEGDLANAAMYQSRSRVASQVLEMRRSLQRDQVGSRLSTLAAQNDLMEAERAQISAQQDANSAKSRLVSTQAEKENYVQNWKSQVYSDLNIAEHRLDESVSDYEKANLRNSLVVLRAPQDAVVLTVAHLSVGSVVATANQIMSLVPTGYGLEMEAVLRGQDAGFVHLGDHALLKFTTFPYDQYGGAEATVRTISADAFSGEQNTGGAQGGGGQGGDSTSLNGYYRVRLRIDRYTLHGVPTFFHPIPGLPVTADINVGKRTPLRYFFNRIIPAATNGMREPS</sequence>
<reference evidence="12 13" key="1">
    <citation type="submission" date="2016-03" db="EMBL/GenBank/DDBJ databases">
        <title>Acetic acid bacteria sequencing.</title>
        <authorList>
            <person name="Brandt J."/>
            <person name="Jakob F."/>
            <person name="Vogel R.F."/>
        </authorList>
    </citation>
    <scope>NUCLEOTIDE SEQUENCE [LARGE SCALE GENOMIC DNA]</scope>
    <source>
        <strain evidence="12 13">NBRC 101099</strain>
    </source>
</reference>
<keyword evidence="5 9" id="KW-0997">Cell inner membrane</keyword>
<dbReference type="InterPro" id="IPR050739">
    <property type="entry name" value="MFP"/>
</dbReference>
<evidence type="ECO:0000256" key="5">
    <source>
        <dbReference type="ARBA" id="ARBA00022519"/>
    </source>
</evidence>
<proteinExistence type="inferred from homology"/>
<dbReference type="STRING" id="320497.A0U93_05570"/>
<feature type="transmembrane region" description="Helical" evidence="9">
    <location>
        <begin position="61"/>
        <end position="81"/>
    </location>
</feature>
<protein>
    <recommendedName>
        <fullName evidence="9">Membrane fusion protein (MFP) family protein</fullName>
    </recommendedName>
</protein>
<dbReference type="RefSeq" id="WP_077806478.1">
    <property type="nucleotide sequence ID" value="NZ_BJXS01000009.1"/>
</dbReference>
<dbReference type="GO" id="GO:0005886">
    <property type="term" value="C:plasma membrane"/>
    <property type="evidence" value="ECO:0007669"/>
    <property type="project" value="UniProtKB-SubCell"/>
</dbReference>
<feature type="domain" description="AprE-like beta-barrel" evidence="11">
    <location>
        <begin position="355"/>
        <end position="459"/>
    </location>
</feature>
<evidence type="ECO:0000259" key="11">
    <source>
        <dbReference type="Pfam" id="PF26002"/>
    </source>
</evidence>
<keyword evidence="3 9" id="KW-0813">Transport</keyword>
<keyword evidence="7 9" id="KW-1133">Transmembrane helix</keyword>
<evidence type="ECO:0000259" key="10">
    <source>
        <dbReference type="Pfam" id="PF25994"/>
    </source>
</evidence>
<gene>
    <name evidence="12" type="ORF">A0U93_05570</name>
</gene>
<evidence type="ECO:0000256" key="1">
    <source>
        <dbReference type="ARBA" id="ARBA00004377"/>
    </source>
</evidence>
<keyword evidence="13" id="KW-1185">Reference proteome</keyword>
<dbReference type="Gene3D" id="1.10.287.470">
    <property type="entry name" value="Helix hairpin bin"/>
    <property type="match status" value="1"/>
</dbReference>
<dbReference type="PRINTS" id="PR01490">
    <property type="entry name" value="RTXTOXIND"/>
</dbReference>
<evidence type="ECO:0000256" key="9">
    <source>
        <dbReference type="RuleBase" id="RU365093"/>
    </source>
</evidence>
<dbReference type="OrthoDB" id="9810980at2"/>
<keyword evidence="6 9" id="KW-0812">Transmembrane</keyword>
<dbReference type="Proteomes" id="UP000188604">
    <property type="component" value="Chromosome"/>
</dbReference>
<dbReference type="AlphaFoldDB" id="A0A1U9KNW4"/>
<dbReference type="InterPro" id="IPR010129">
    <property type="entry name" value="T1SS_HlyD"/>
</dbReference>
<keyword evidence="8 9" id="KW-0472">Membrane</keyword>
<dbReference type="InterPro" id="IPR058781">
    <property type="entry name" value="HH_AprE-like"/>
</dbReference>
<dbReference type="Gene3D" id="2.40.50.100">
    <property type="match status" value="1"/>
</dbReference>
<dbReference type="KEGG" id="nch:A0U93_05570"/>
<comment type="subcellular location">
    <subcellularLocation>
        <location evidence="1 9">Cell inner membrane</location>
        <topology evidence="1 9">Single-pass membrane protein</topology>
    </subcellularLocation>
</comment>
<organism evidence="12 13">
    <name type="scientific">Neoasaia chiangmaiensis</name>
    <dbReference type="NCBI Taxonomy" id="320497"/>
    <lineage>
        <taxon>Bacteria</taxon>
        <taxon>Pseudomonadati</taxon>
        <taxon>Pseudomonadota</taxon>
        <taxon>Alphaproteobacteria</taxon>
        <taxon>Acetobacterales</taxon>
        <taxon>Acetobacteraceae</taxon>
        <taxon>Neoasaia</taxon>
    </lineage>
</organism>
<dbReference type="SUPFAM" id="SSF111369">
    <property type="entry name" value="HlyD-like secretion proteins"/>
    <property type="match status" value="1"/>
</dbReference>
<evidence type="ECO:0000256" key="7">
    <source>
        <dbReference type="ARBA" id="ARBA00022989"/>
    </source>
</evidence>
<dbReference type="PANTHER" id="PTHR30386:SF26">
    <property type="entry name" value="TRANSPORT PROTEIN COMB"/>
    <property type="match status" value="1"/>
</dbReference>
<dbReference type="NCBIfam" id="TIGR01843">
    <property type="entry name" value="type_I_hlyD"/>
    <property type="match status" value="1"/>
</dbReference>
<accession>A0A1U9KNW4</accession>
<name>A0A1U9KNW4_9PROT</name>
<evidence type="ECO:0000313" key="13">
    <source>
        <dbReference type="Proteomes" id="UP000188604"/>
    </source>
</evidence>
<dbReference type="Pfam" id="PF25994">
    <property type="entry name" value="HH_AprE"/>
    <property type="match status" value="1"/>
</dbReference>
<dbReference type="PANTHER" id="PTHR30386">
    <property type="entry name" value="MEMBRANE FUSION SUBUNIT OF EMRAB-TOLC MULTIDRUG EFFLUX PUMP"/>
    <property type="match status" value="1"/>
</dbReference>
<evidence type="ECO:0000313" key="12">
    <source>
        <dbReference type="EMBL" id="AQS87492.1"/>
    </source>
</evidence>
<keyword evidence="4 9" id="KW-1003">Cell membrane</keyword>
<dbReference type="GO" id="GO:0015031">
    <property type="term" value="P:protein transport"/>
    <property type="evidence" value="ECO:0007669"/>
    <property type="project" value="InterPro"/>
</dbReference>
<evidence type="ECO:0000256" key="4">
    <source>
        <dbReference type="ARBA" id="ARBA00022475"/>
    </source>
</evidence>
<comment type="similarity">
    <text evidence="2 9">Belongs to the membrane fusion protein (MFP) (TC 8.A.1) family.</text>
</comment>
<dbReference type="Pfam" id="PF26002">
    <property type="entry name" value="Beta-barrel_AprE"/>
    <property type="match status" value="1"/>
</dbReference>
<evidence type="ECO:0000256" key="8">
    <source>
        <dbReference type="ARBA" id="ARBA00023136"/>
    </source>
</evidence>
<feature type="domain" description="AprE-like long alpha-helical hairpin" evidence="10">
    <location>
        <begin position="134"/>
        <end position="309"/>
    </location>
</feature>
<evidence type="ECO:0000256" key="6">
    <source>
        <dbReference type="ARBA" id="ARBA00022692"/>
    </source>
</evidence>
<evidence type="ECO:0000256" key="3">
    <source>
        <dbReference type="ARBA" id="ARBA00022448"/>
    </source>
</evidence>